<gene>
    <name evidence="1" type="ORF">E4U09_000771</name>
</gene>
<accession>A0A9P7U2D2</accession>
<dbReference type="Proteomes" id="UP000707071">
    <property type="component" value="Unassembled WGS sequence"/>
</dbReference>
<name>A0A9P7U2D2_9HYPO</name>
<comment type="caution">
    <text evidence="1">The sequence shown here is derived from an EMBL/GenBank/DDBJ whole genome shotgun (WGS) entry which is preliminary data.</text>
</comment>
<proteinExistence type="predicted"/>
<protein>
    <submittedName>
        <fullName evidence="1">Uncharacterized protein</fullName>
    </submittedName>
</protein>
<organism evidence="1 2">
    <name type="scientific">Claviceps aff. purpurea</name>
    <dbReference type="NCBI Taxonomy" id="1967640"/>
    <lineage>
        <taxon>Eukaryota</taxon>
        <taxon>Fungi</taxon>
        <taxon>Dikarya</taxon>
        <taxon>Ascomycota</taxon>
        <taxon>Pezizomycotina</taxon>
        <taxon>Sordariomycetes</taxon>
        <taxon>Hypocreomycetidae</taxon>
        <taxon>Hypocreales</taxon>
        <taxon>Clavicipitaceae</taxon>
        <taxon>Claviceps</taxon>
    </lineage>
</organism>
<evidence type="ECO:0000313" key="1">
    <source>
        <dbReference type="EMBL" id="KAG6282154.1"/>
    </source>
</evidence>
<sequence length="79" mass="9310">MGKECTSVSPNRPWTEEEMIAWLDDYHRRNEVADVDAQKEHADNNFSFPGRGVRDLWPIIEAQLAAEELEWEDDDEYEL</sequence>
<dbReference type="AlphaFoldDB" id="A0A9P7U2D2"/>
<evidence type="ECO:0000313" key="2">
    <source>
        <dbReference type="Proteomes" id="UP000707071"/>
    </source>
</evidence>
<reference evidence="1 2" key="1">
    <citation type="journal article" date="2020" name="bioRxiv">
        <title>Whole genome comparisons of ergot fungi reveals the divergence and evolution of species within the genus Claviceps are the result of varying mechanisms driving genome evolution and host range expansion.</title>
        <authorList>
            <person name="Wyka S.A."/>
            <person name="Mondo S.J."/>
            <person name="Liu M."/>
            <person name="Dettman J."/>
            <person name="Nalam V."/>
            <person name="Broders K.D."/>
        </authorList>
    </citation>
    <scope>NUCLEOTIDE SEQUENCE [LARGE SCALE GENOMIC DNA]</scope>
    <source>
        <strain evidence="1 2">Clav52</strain>
    </source>
</reference>
<keyword evidence="2" id="KW-1185">Reference proteome</keyword>
<dbReference type="EMBL" id="SRRH01001227">
    <property type="protein sequence ID" value="KAG6282154.1"/>
    <property type="molecule type" value="Genomic_DNA"/>
</dbReference>